<dbReference type="Pfam" id="PF13560">
    <property type="entry name" value="HTH_31"/>
    <property type="match status" value="1"/>
</dbReference>
<dbReference type="RefSeq" id="WP_067318219.1">
    <property type="nucleotide sequence ID" value="NZ_CP016279.1"/>
</dbReference>
<dbReference type="Gene3D" id="1.10.260.40">
    <property type="entry name" value="lambda repressor-like DNA-binding domains"/>
    <property type="match status" value="1"/>
</dbReference>
<dbReference type="Proteomes" id="UP000092659">
    <property type="component" value="Chromosome"/>
</dbReference>
<reference evidence="2 4" key="1">
    <citation type="submission" date="2016-06" db="EMBL/GenBank/DDBJ databases">
        <title>Complete genome sequence of Streptomyces griseochromogenes ATCC 14511, the Blasticidin S producer.</title>
        <authorList>
            <person name="Wu L."/>
        </authorList>
    </citation>
    <scope>NUCLEOTIDE SEQUENCE [LARGE SCALE GENOMIC DNA]</scope>
    <source>
        <strain evidence="2 4">ATCC 14511</strain>
    </source>
</reference>
<dbReference type="KEGG" id="sgs:AVL59_37950"/>
<dbReference type="SUPFAM" id="SSF47413">
    <property type="entry name" value="lambda repressor-like DNA-binding domains"/>
    <property type="match status" value="1"/>
</dbReference>
<evidence type="ECO:0000313" key="5">
    <source>
        <dbReference type="Proteomes" id="UP001519309"/>
    </source>
</evidence>
<evidence type="ECO:0000259" key="1">
    <source>
        <dbReference type="PROSITE" id="PS50943"/>
    </source>
</evidence>
<dbReference type="SMART" id="SM00530">
    <property type="entry name" value="HTH_XRE"/>
    <property type="match status" value="1"/>
</dbReference>
<evidence type="ECO:0000313" key="3">
    <source>
        <dbReference type="EMBL" id="MBP2048854.1"/>
    </source>
</evidence>
<gene>
    <name evidence="2" type="ORF">AVL59_37950</name>
    <name evidence="3" type="ORF">J2Z21_001779</name>
</gene>
<dbReference type="Proteomes" id="UP001519309">
    <property type="component" value="Unassembled WGS sequence"/>
</dbReference>
<keyword evidence="5" id="KW-1185">Reference proteome</keyword>
<dbReference type="AlphaFoldDB" id="A0A1B1BDW9"/>
<dbReference type="GO" id="GO:0003677">
    <property type="term" value="F:DNA binding"/>
    <property type="evidence" value="ECO:0007669"/>
    <property type="project" value="InterPro"/>
</dbReference>
<sequence length="284" mass="31643">MTSKDPALERRRVRLALRNYRNDAHISQPEVAERLSWSPSKVIRIEGGSVGVSVTDLRALLDLYGVTDDAIRRDLEQATRDSRRPPWWSAFREVVSPQFATYLGLEGAACELSSYDPTLVPGLLQTEGYARALLADGRRPADRTDAIVRLRAERQRRLLQESAEPRLRFLVDEAALRRLIGGPQTMREQLERLKSAARVPHVELSVVPFTLGAHPVLRNGSIALTFRGGDDVLFVEGPSGALTTRDDQDAVDEYLARFEESRHEAVSGDAAIGFIDEVLAQYPS</sequence>
<accession>A0A1B1BDW9</accession>
<feature type="domain" description="HTH cro/C1-type" evidence="1">
    <location>
        <begin position="17"/>
        <end position="71"/>
    </location>
</feature>
<dbReference type="PROSITE" id="PS50943">
    <property type="entry name" value="HTH_CROC1"/>
    <property type="match status" value="1"/>
</dbReference>
<dbReference type="Pfam" id="PF19054">
    <property type="entry name" value="DUF5753"/>
    <property type="match status" value="1"/>
</dbReference>
<dbReference type="EMBL" id="CP016279">
    <property type="protein sequence ID" value="ANP57025.1"/>
    <property type="molecule type" value="Genomic_DNA"/>
</dbReference>
<evidence type="ECO:0000313" key="2">
    <source>
        <dbReference type="EMBL" id="ANP57025.1"/>
    </source>
</evidence>
<name>A0A1B1BDW9_9ACTN</name>
<dbReference type="InterPro" id="IPR010982">
    <property type="entry name" value="Lambda_DNA-bd_dom_sf"/>
</dbReference>
<dbReference type="CDD" id="cd00093">
    <property type="entry name" value="HTH_XRE"/>
    <property type="match status" value="1"/>
</dbReference>
<protein>
    <submittedName>
        <fullName evidence="3">Transcriptional regulator with XRE-family HTH domain</fullName>
    </submittedName>
</protein>
<evidence type="ECO:0000313" key="4">
    <source>
        <dbReference type="Proteomes" id="UP000092659"/>
    </source>
</evidence>
<dbReference type="OrthoDB" id="5177725at2"/>
<reference evidence="3 5" key="2">
    <citation type="submission" date="2021-03" db="EMBL/GenBank/DDBJ databases">
        <title>Genomic Encyclopedia of Type Strains, Phase IV (KMG-IV): sequencing the most valuable type-strain genomes for metagenomic binning, comparative biology and taxonomic classification.</title>
        <authorList>
            <person name="Goeker M."/>
        </authorList>
    </citation>
    <scope>NUCLEOTIDE SEQUENCE [LARGE SCALE GENOMIC DNA]</scope>
    <source>
        <strain evidence="3 5">DSM 40499</strain>
    </source>
</reference>
<dbReference type="InterPro" id="IPR043917">
    <property type="entry name" value="DUF5753"/>
</dbReference>
<organism evidence="2 4">
    <name type="scientific">Streptomyces griseochromogenes</name>
    <dbReference type="NCBI Taxonomy" id="68214"/>
    <lineage>
        <taxon>Bacteria</taxon>
        <taxon>Bacillati</taxon>
        <taxon>Actinomycetota</taxon>
        <taxon>Actinomycetes</taxon>
        <taxon>Kitasatosporales</taxon>
        <taxon>Streptomycetaceae</taxon>
        <taxon>Streptomyces</taxon>
    </lineage>
</organism>
<dbReference type="EMBL" id="JAGGLP010000003">
    <property type="protein sequence ID" value="MBP2048854.1"/>
    <property type="molecule type" value="Genomic_DNA"/>
</dbReference>
<dbReference type="InterPro" id="IPR001387">
    <property type="entry name" value="Cro/C1-type_HTH"/>
</dbReference>
<dbReference type="STRING" id="68214.AVL59_37950"/>
<proteinExistence type="predicted"/>